<evidence type="ECO:0000256" key="1">
    <source>
        <dbReference type="SAM" id="Phobius"/>
    </source>
</evidence>
<reference evidence="4 5" key="1">
    <citation type="submission" date="2020-01" db="EMBL/GenBank/DDBJ databases">
        <authorList>
            <person name="Rodrigo-Torres L."/>
            <person name="Arahal R. D."/>
            <person name="Lucena T."/>
        </authorList>
    </citation>
    <scope>NUCLEOTIDE SEQUENCE [LARGE SCALE GENOMIC DNA]</scope>
    <source>
        <strain evidence="4 5">CECT 9293</strain>
    </source>
</reference>
<gene>
    <name evidence="4" type="ORF">CHRY9293_00955</name>
</gene>
<keyword evidence="1" id="KW-1133">Transmembrane helix</keyword>
<accession>A0A6N4X8Q0</accession>
<keyword evidence="1" id="KW-0472">Membrane</keyword>
<name>A0A6N4X8Q0_9FLAO</name>
<feature type="transmembrane region" description="Helical" evidence="1">
    <location>
        <begin position="155"/>
        <end position="178"/>
    </location>
</feature>
<keyword evidence="2" id="KW-0732">Signal</keyword>
<dbReference type="RefSeq" id="WP_162031820.1">
    <property type="nucleotide sequence ID" value="NZ_CACVBR010000005.1"/>
</dbReference>
<evidence type="ECO:0000259" key="3">
    <source>
        <dbReference type="Pfam" id="PF18935"/>
    </source>
</evidence>
<feature type="transmembrane region" description="Helical" evidence="1">
    <location>
        <begin position="88"/>
        <end position="107"/>
    </location>
</feature>
<keyword evidence="5" id="KW-1185">Reference proteome</keyword>
<dbReference type="Pfam" id="PF18935">
    <property type="entry name" value="DUF5683"/>
    <property type="match status" value="1"/>
</dbReference>
<dbReference type="AlphaFoldDB" id="A0A6N4X8Q0"/>
<dbReference type="InterPro" id="IPR043738">
    <property type="entry name" value="DUF5683"/>
</dbReference>
<feature type="chain" id="PRO_5026794474" description="DUF5683 domain-containing protein" evidence="2">
    <location>
        <begin position="19"/>
        <end position="212"/>
    </location>
</feature>
<evidence type="ECO:0000313" key="5">
    <source>
        <dbReference type="Proteomes" id="UP000445144"/>
    </source>
</evidence>
<dbReference type="Proteomes" id="UP000445144">
    <property type="component" value="Unassembled WGS sequence"/>
</dbReference>
<evidence type="ECO:0000256" key="2">
    <source>
        <dbReference type="SAM" id="SignalP"/>
    </source>
</evidence>
<keyword evidence="1" id="KW-0812">Transmembrane</keyword>
<protein>
    <recommendedName>
        <fullName evidence="3">DUF5683 domain-containing protein</fullName>
    </recommendedName>
</protein>
<feature type="domain" description="DUF5683" evidence="3">
    <location>
        <begin position="65"/>
        <end position="212"/>
    </location>
</feature>
<sequence length="212" mass="23950">MKRIFFTFFLCLFASAYSQVVPNDTVRVENAPKDEVVVEKLPKSESKIIADLEKANGPSKKTLKLNPTKAGLYSAVFPGLGQYYNKKYWKIPIVWGAVGAGVGIAIWNDNQYKKYREYYVAKLNGTPNEFVDSRPFLDKVALGNAQDRAKRQRDYAIAITGLIYILNIVDAVVDAHLYESRHDPDLTFNPTIIQDQYGITPPKTGLSLSYRF</sequence>
<proteinExistence type="predicted"/>
<organism evidence="4 5">
    <name type="scientific">Chryseobacterium potabilaquae</name>
    <dbReference type="NCBI Taxonomy" id="2675057"/>
    <lineage>
        <taxon>Bacteria</taxon>
        <taxon>Pseudomonadati</taxon>
        <taxon>Bacteroidota</taxon>
        <taxon>Flavobacteriia</taxon>
        <taxon>Flavobacteriales</taxon>
        <taxon>Weeksellaceae</taxon>
        <taxon>Chryseobacterium group</taxon>
        <taxon>Chryseobacterium</taxon>
    </lineage>
</organism>
<evidence type="ECO:0000313" key="4">
    <source>
        <dbReference type="EMBL" id="CAA7194667.1"/>
    </source>
</evidence>
<dbReference type="EMBL" id="CACVBR010000005">
    <property type="protein sequence ID" value="CAA7194667.1"/>
    <property type="molecule type" value="Genomic_DNA"/>
</dbReference>
<feature type="signal peptide" evidence="2">
    <location>
        <begin position="1"/>
        <end position="18"/>
    </location>
</feature>